<name>A0A5B1LLZ4_9ACTN</name>
<comment type="caution">
    <text evidence="2">The sequence shown here is derived from an EMBL/GenBank/DDBJ whole genome shotgun (WGS) entry which is preliminary data.</text>
</comment>
<keyword evidence="3" id="KW-1185">Reference proteome</keyword>
<protein>
    <recommendedName>
        <fullName evidence="4">Lipoprotein</fullName>
    </recommendedName>
</protein>
<dbReference type="AlphaFoldDB" id="A0A5B1LLZ4"/>
<reference evidence="2 3" key="2">
    <citation type="submission" date="2019-09" db="EMBL/GenBank/DDBJ databases">
        <authorList>
            <person name="Jin C."/>
        </authorList>
    </citation>
    <scope>NUCLEOTIDE SEQUENCE [LARGE SCALE GENOMIC DNA]</scope>
    <source>
        <strain evidence="2 3">BN130099</strain>
    </source>
</reference>
<feature type="signal peptide" evidence="1">
    <location>
        <begin position="1"/>
        <end position="19"/>
    </location>
</feature>
<dbReference type="RefSeq" id="WP_149726994.1">
    <property type="nucleotide sequence ID" value="NZ_VUJV01000001.1"/>
</dbReference>
<keyword evidence="1" id="KW-0732">Signal</keyword>
<organism evidence="2 3">
    <name type="scientific">Nocardioides humilatus</name>
    <dbReference type="NCBI Taxonomy" id="2607660"/>
    <lineage>
        <taxon>Bacteria</taxon>
        <taxon>Bacillati</taxon>
        <taxon>Actinomycetota</taxon>
        <taxon>Actinomycetes</taxon>
        <taxon>Propionibacteriales</taxon>
        <taxon>Nocardioidaceae</taxon>
        <taxon>Nocardioides</taxon>
    </lineage>
</organism>
<evidence type="ECO:0008006" key="4">
    <source>
        <dbReference type="Google" id="ProtNLM"/>
    </source>
</evidence>
<evidence type="ECO:0000256" key="1">
    <source>
        <dbReference type="SAM" id="SignalP"/>
    </source>
</evidence>
<dbReference type="EMBL" id="VUJV01000001">
    <property type="protein sequence ID" value="KAA1421534.1"/>
    <property type="molecule type" value="Genomic_DNA"/>
</dbReference>
<evidence type="ECO:0000313" key="2">
    <source>
        <dbReference type="EMBL" id="KAA1421534.1"/>
    </source>
</evidence>
<dbReference type="PROSITE" id="PS51257">
    <property type="entry name" value="PROKAR_LIPOPROTEIN"/>
    <property type="match status" value="1"/>
</dbReference>
<accession>A0A5B1LLZ4</accession>
<dbReference type="Proteomes" id="UP000325003">
    <property type="component" value="Unassembled WGS sequence"/>
</dbReference>
<reference evidence="2 3" key="1">
    <citation type="submission" date="2019-09" db="EMBL/GenBank/DDBJ databases">
        <title>Nocardioides panacisoli sp. nov., isolated from the soil of a ginseng field.</title>
        <authorList>
            <person name="Cho C."/>
        </authorList>
    </citation>
    <scope>NUCLEOTIDE SEQUENCE [LARGE SCALE GENOMIC DNA]</scope>
    <source>
        <strain evidence="2 3">BN130099</strain>
    </source>
</reference>
<gene>
    <name evidence="2" type="ORF">F0U44_04400</name>
</gene>
<sequence length="366" mass="40161">MRARAVVGLVLLVLTPLLAACGDDQDLPKAGDIIRARLDNQFKKARESEVQLPTGRLIIRSGQPVESASADQTRTREVVDAPSGAVLVPISWQYDPWASDKLDRIFATEDSPIVELDSGGNSYRLTPPQPEAEGAESFFVVVTGDGTERTLKITFDGVAQTVDLRTGSREEGDAAGLYDITDEKLKQRSCSDDEKWFDTTTQLAEFECNLTGPVLTPYASGEWAPEGELWLVMTAATQLRVFGETNLFGGGARYGATSTKVVPKLAGEDPDQELSTDDDADKCPMPAQTTCGWSKSLIFSVPADDPEQGPLKLKVSYKLLLGTSWNGYDADKHKRIVAKEKFKIWKKPAKKDKLDRQDEQEDQDDA</sequence>
<feature type="chain" id="PRO_5022784220" description="Lipoprotein" evidence="1">
    <location>
        <begin position="20"/>
        <end position="366"/>
    </location>
</feature>
<proteinExistence type="predicted"/>
<evidence type="ECO:0000313" key="3">
    <source>
        <dbReference type="Proteomes" id="UP000325003"/>
    </source>
</evidence>